<feature type="transmembrane region" description="Helical" evidence="1">
    <location>
        <begin position="12"/>
        <end position="32"/>
    </location>
</feature>
<feature type="transmembrane region" description="Helical" evidence="1">
    <location>
        <begin position="71"/>
        <end position="92"/>
    </location>
</feature>
<feature type="transmembrane region" description="Helical" evidence="1">
    <location>
        <begin position="44"/>
        <end position="64"/>
    </location>
</feature>
<feature type="transmembrane region" description="Helical" evidence="1">
    <location>
        <begin position="130"/>
        <end position="147"/>
    </location>
</feature>
<keyword evidence="1" id="KW-1133">Transmembrane helix</keyword>
<evidence type="ECO:0000313" key="3">
    <source>
        <dbReference type="Proteomes" id="UP001597094"/>
    </source>
</evidence>
<accession>A0ABW3SKN9</accession>
<evidence type="ECO:0000313" key="2">
    <source>
        <dbReference type="EMBL" id="MFD1184771.1"/>
    </source>
</evidence>
<organism evidence="2 3">
    <name type="scientific">Pontibacter rugosus</name>
    <dbReference type="NCBI Taxonomy" id="1745966"/>
    <lineage>
        <taxon>Bacteria</taxon>
        <taxon>Pseudomonadati</taxon>
        <taxon>Bacteroidota</taxon>
        <taxon>Cytophagia</taxon>
        <taxon>Cytophagales</taxon>
        <taxon>Hymenobacteraceae</taxon>
        <taxon>Pontibacter</taxon>
    </lineage>
</organism>
<feature type="transmembrane region" description="Helical" evidence="1">
    <location>
        <begin position="98"/>
        <end position="118"/>
    </location>
</feature>
<keyword evidence="1" id="KW-0812">Transmembrane</keyword>
<gene>
    <name evidence="2" type="ORF">ACFQ2O_01040</name>
</gene>
<proteinExistence type="predicted"/>
<dbReference type="RefSeq" id="WP_377522203.1">
    <property type="nucleotide sequence ID" value="NZ_JBHTLD010000004.1"/>
</dbReference>
<name>A0ABW3SKN9_9BACT</name>
<evidence type="ECO:0000256" key="1">
    <source>
        <dbReference type="SAM" id="Phobius"/>
    </source>
</evidence>
<reference evidence="3" key="1">
    <citation type="journal article" date="2019" name="Int. J. Syst. Evol. Microbiol.">
        <title>The Global Catalogue of Microorganisms (GCM) 10K type strain sequencing project: providing services to taxonomists for standard genome sequencing and annotation.</title>
        <authorList>
            <consortium name="The Broad Institute Genomics Platform"/>
            <consortium name="The Broad Institute Genome Sequencing Center for Infectious Disease"/>
            <person name="Wu L."/>
            <person name="Ma J."/>
        </authorList>
    </citation>
    <scope>NUCLEOTIDE SEQUENCE [LARGE SCALE GENOMIC DNA]</scope>
    <source>
        <strain evidence="3">JCM 31319</strain>
    </source>
</reference>
<dbReference type="Proteomes" id="UP001597094">
    <property type="component" value="Unassembled WGS sequence"/>
</dbReference>
<protein>
    <recommendedName>
        <fullName evidence="4">DUF4345 domain-containing protein</fullName>
    </recommendedName>
</protein>
<evidence type="ECO:0008006" key="4">
    <source>
        <dbReference type="Google" id="ProtNLM"/>
    </source>
</evidence>
<dbReference type="EMBL" id="JBHTLD010000004">
    <property type="protein sequence ID" value="MFD1184771.1"/>
    <property type="molecule type" value="Genomic_DNA"/>
</dbReference>
<keyword evidence="3" id="KW-1185">Reference proteome</keyword>
<comment type="caution">
    <text evidence="2">The sequence shown here is derived from an EMBL/GenBank/DDBJ whole genome shotgun (WGS) entry which is preliminary data.</text>
</comment>
<keyword evidence="1" id="KW-0472">Membrane</keyword>
<sequence length="162" mass="18235">MDKQVHSQIKALAIYQIVGGILGIAFTAWVLFQGQVVIDQPALRTTFFAVGLFIFSILCGRMLFRNAQRGLMVSLINQILQVVYFTFGAYGFQYVAGLRIGFGFDMVGAWVFKFRIALSSFQFQIGTDTGQKFIGINLVALFLIFWIERLLEQVKTTGKAKK</sequence>